<evidence type="ECO:0000313" key="2">
    <source>
        <dbReference type="EnsemblMetazoa" id="ISCW018316-PA"/>
    </source>
</evidence>
<accession>B7PGU5</accession>
<dbReference type="PaxDb" id="6945-B7PGU5"/>
<evidence type="ECO:0000313" key="1">
    <source>
        <dbReference type="EMBL" id="EEC05817.1"/>
    </source>
</evidence>
<sequence>MLTASLQDQVLPETGRWQWPQRKTHDAFNALSRQENALRISKTRLRVSSSLQCPSIVSQNICSKQTKKINRFLTAFLWRIPENANLESTKLCHFGASNHYQDVAVFAPPVYSSPQSTRPKTRLNSNPRITKVGSSDANIHCQSIRLSGKYCFENEPRKAIRLATRRLVRLGAHSLHRASWRRPQKRTTTSAWRTTKRDRLFFPPTLHKHSTVF</sequence>
<dbReference type="VEuPathDB" id="VectorBase:ISCW018316"/>
<dbReference type="VEuPathDB" id="VectorBase:ISCI018316"/>
<dbReference type="AlphaFoldDB" id="B7PGU5"/>
<dbReference type="Proteomes" id="UP000001555">
    <property type="component" value="Unassembled WGS sequence"/>
</dbReference>
<dbReference type="EnsemblMetazoa" id="ISCW018316-RA">
    <property type="protein sequence ID" value="ISCW018316-PA"/>
    <property type="gene ID" value="ISCW018316"/>
</dbReference>
<name>B7PGU5_IXOSC</name>
<evidence type="ECO:0000313" key="3">
    <source>
        <dbReference type="Proteomes" id="UP000001555"/>
    </source>
</evidence>
<keyword evidence="3" id="KW-1185">Reference proteome</keyword>
<proteinExistence type="predicted"/>
<gene>
    <name evidence="1" type="ORF">IscW_ISCW018316</name>
</gene>
<reference evidence="2" key="2">
    <citation type="submission" date="2020-05" db="UniProtKB">
        <authorList>
            <consortium name="EnsemblMetazoa"/>
        </authorList>
    </citation>
    <scope>IDENTIFICATION</scope>
    <source>
        <strain evidence="2">wikel</strain>
    </source>
</reference>
<dbReference type="HOGENOM" id="CLU_1295634_0_0_1"/>
<reference evidence="1 3" key="1">
    <citation type="submission" date="2008-03" db="EMBL/GenBank/DDBJ databases">
        <title>Annotation of Ixodes scapularis.</title>
        <authorList>
            <consortium name="Ixodes scapularis Genome Project Consortium"/>
            <person name="Caler E."/>
            <person name="Hannick L.I."/>
            <person name="Bidwell S."/>
            <person name="Joardar V."/>
            <person name="Thiagarajan M."/>
            <person name="Amedeo P."/>
            <person name="Galinsky K.J."/>
            <person name="Schobel S."/>
            <person name="Inman J."/>
            <person name="Hostetler J."/>
            <person name="Miller J."/>
            <person name="Hammond M."/>
            <person name="Megy K."/>
            <person name="Lawson D."/>
            <person name="Kodira C."/>
            <person name="Sutton G."/>
            <person name="Meyer J."/>
            <person name="Hill C.A."/>
            <person name="Birren B."/>
            <person name="Nene V."/>
            <person name="Collins F."/>
            <person name="Alarcon-Chaidez F."/>
            <person name="Wikel S."/>
            <person name="Strausberg R."/>
        </authorList>
    </citation>
    <scope>NUCLEOTIDE SEQUENCE [LARGE SCALE GENOMIC DNA]</scope>
    <source>
        <strain evidence="3">Wikel</strain>
        <strain evidence="1">Wikel colony</strain>
    </source>
</reference>
<dbReference type="EMBL" id="ABJB010274751">
    <property type="status" value="NOT_ANNOTATED_CDS"/>
    <property type="molecule type" value="Genomic_DNA"/>
</dbReference>
<dbReference type="InParanoid" id="B7PGU5"/>
<protein>
    <submittedName>
        <fullName evidence="1 2">Uncharacterized protein</fullName>
    </submittedName>
</protein>
<dbReference type="EMBL" id="DS709658">
    <property type="protein sequence ID" value="EEC05817.1"/>
    <property type="molecule type" value="Genomic_DNA"/>
</dbReference>
<organism>
    <name type="scientific">Ixodes scapularis</name>
    <name type="common">Black-legged tick</name>
    <name type="synonym">Deer tick</name>
    <dbReference type="NCBI Taxonomy" id="6945"/>
    <lineage>
        <taxon>Eukaryota</taxon>
        <taxon>Metazoa</taxon>
        <taxon>Ecdysozoa</taxon>
        <taxon>Arthropoda</taxon>
        <taxon>Chelicerata</taxon>
        <taxon>Arachnida</taxon>
        <taxon>Acari</taxon>
        <taxon>Parasitiformes</taxon>
        <taxon>Ixodida</taxon>
        <taxon>Ixodoidea</taxon>
        <taxon>Ixodidae</taxon>
        <taxon>Ixodinae</taxon>
        <taxon>Ixodes</taxon>
    </lineage>
</organism>